<dbReference type="PANTHER" id="PTHR14002">
    <property type="entry name" value="ENDOGLIN/TGF-BETA RECEPTOR TYPE III"/>
    <property type="match status" value="1"/>
</dbReference>
<dbReference type="InterPro" id="IPR055355">
    <property type="entry name" value="ZP-C"/>
</dbReference>
<evidence type="ECO:0000256" key="3">
    <source>
        <dbReference type="SAM" id="Phobius"/>
    </source>
</evidence>
<evidence type="ECO:0000256" key="1">
    <source>
        <dbReference type="ARBA" id="ARBA00022729"/>
    </source>
</evidence>
<dbReference type="SMART" id="SM00241">
    <property type="entry name" value="ZP"/>
    <property type="match status" value="1"/>
</dbReference>
<protein>
    <recommendedName>
        <fullName evidence="5">ZP domain-containing protein</fullName>
    </recommendedName>
</protein>
<dbReference type="Bgee" id="ENSELUG00000005723">
    <property type="expression patterns" value="Expressed in nose and 2 other cell types or tissues"/>
</dbReference>
<accession>A0A3P8ZJN0</accession>
<dbReference type="Gene3D" id="2.60.40.4100">
    <property type="entry name" value="Zona pellucida, ZP-C domain"/>
    <property type="match status" value="1"/>
</dbReference>
<feature type="transmembrane region" description="Helical" evidence="3">
    <location>
        <begin position="360"/>
        <end position="382"/>
    </location>
</feature>
<dbReference type="GeneTree" id="ENSGT00940000164443"/>
<reference evidence="6" key="2">
    <citation type="submission" date="2020-02" db="EMBL/GenBank/DDBJ databases">
        <title>Esox lucius (northern pike) genome, fEsoLuc1, primary haplotype.</title>
        <authorList>
            <person name="Myers G."/>
            <person name="Karagic N."/>
            <person name="Meyer A."/>
            <person name="Pippel M."/>
            <person name="Reichard M."/>
            <person name="Winkler S."/>
            <person name="Tracey A."/>
            <person name="Sims Y."/>
            <person name="Howe K."/>
            <person name="Rhie A."/>
            <person name="Formenti G."/>
            <person name="Durbin R."/>
            <person name="Fedrigo O."/>
            <person name="Jarvis E.D."/>
        </authorList>
    </citation>
    <scope>NUCLEOTIDE SEQUENCE [LARGE SCALE GENOMIC DNA]</scope>
</reference>
<keyword evidence="7" id="KW-1185">Reference proteome</keyword>
<feature type="signal peptide" evidence="4">
    <location>
        <begin position="1"/>
        <end position="18"/>
    </location>
</feature>
<dbReference type="PANTHER" id="PTHR14002:SF21">
    <property type="entry name" value="SI:CH211-103F14.3-RELATED"/>
    <property type="match status" value="1"/>
</dbReference>
<dbReference type="InterPro" id="IPR042235">
    <property type="entry name" value="ZP-C_dom"/>
</dbReference>
<reference evidence="6" key="4">
    <citation type="submission" date="2025-09" db="UniProtKB">
        <authorList>
            <consortium name="Ensembl"/>
        </authorList>
    </citation>
    <scope>IDENTIFICATION</scope>
</reference>
<evidence type="ECO:0000313" key="6">
    <source>
        <dbReference type="Ensembl" id="ENSELUP00000028946.3"/>
    </source>
</evidence>
<feature type="chain" id="PRO_5044252293" description="ZP domain-containing protein" evidence="4">
    <location>
        <begin position="19"/>
        <end position="388"/>
    </location>
</feature>
<dbReference type="Pfam" id="PF00100">
    <property type="entry name" value="Zona_pellucida"/>
    <property type="match status" value="1"/>
</dbReference>
<dbReference type="Ensembl" id="ENSELUT00000012092.3">
    <property type="protein sequence ID" value="ENSELUP00000028946.3"/>
    <property type="gene ID" value="ENSELUG00000005723.3"/>
</dbReference>
<dbReference type="OMA" id="NFPLNMT"/>
<proteinExistence type="predicted"/>
<keyword evidence="1 4" id="KW-0732">Signal</keyword>
<reference evidence="7" key="1">
    <citation type="journal article" date="2014" name="PLoS ONE">
        <title>The genome and linkage map of the northern pike (Esox lucius): conserved synteny revealed between the salmonid sister group and the Neoteleostei.</title>
        <authorList>
            <person name="Rondeau E.B."/>
            <person name="Minkley D.R."/>
            <person name="Leong J.S."/>
            <person name="Messmer A.M."/>
            <person name="Jantzen J.R."/>
            <person name="von Schalburg K.R."/>
            <person name="Lemon C."/>
            <person name="Bird N.H."/>
            <person name="Koop B.F."/>
        </authorList>
    </citation>
    <scope>NUCLEOTIDE SEQUENCE</scope>
</reference>
<dbReference type="Proteomes" id="UP000265140">
    <property type="component" value="Chromosome 16"/>
</dbReference>
<keyword evidence="3" id="KW-0812">Transmembrane</keyword>
<evidence type="ECO:0000313" key="7">
    <source>
        <dbReference type="Proteomes" id="UP000265140"/>
    </source>
</evidence>
<name>A0A3P8ZJN0_ESOLU</name>
<keyword evidence="3" id="KW-0472">Membrane</keyword>
<dbReference type="PROSITE" id="PS51034">
    <property type="entry name" value="ZP_2"/>
    <property type="match status" value="1"/>
</dbReference>
<organism evidence="6 7">
    <name type="scientific">Esox lucius</name>
    <name type="common">Northern pike</name>
    <dbReference type="NCBI Taxonomy" id="8010"/>
    <lineage>
        <taxon>Eukaryota</taxon>
        <taxon>Metazoa</taxon>
        <taxon>Chordata</taxon>
        <taxon>Craniata</taxon>
        <taxon>Vertebrata</taxon>
        <taxon>Euteleostomi</taxon>
        <taxon>Actinopterygii</taxon>
        <taxon>Neopterygii</taxon>
        <taxon>Teleostei</taxon>
        <taxon>Protacanthopterygii</taxon>
        <taxon>Esociformes</taxon>
        <taxon>Esocidae</taxon>
        <taxon>Esox</taxon>
    </lineage>
</organism>
<dbReference type="InParanoid" id="A0A3P8ZJN0"/>
<evidence type="ECO:0000256" key="4">
    <source>
        <dbReference type="SAM" id="SignalP"/>
    </source>
</evidence>
<sequence>MYLLTFFLLAMMVTETSQLTLSDCGPNARPPQYTDISVNCGSYCIDLAILICPAIYSGYNESLLILNNIMNDPTCKGTVDVSVTPPVLRFKLSLNNTNSCGSIVRTFSAAGTGVFSDFSNIQTVNISGIVRSSDPTIGTVTYNADLKYFYSCAYPLEYLINNTQISVSAASIAVKDNNGSFISTLSLALYGDVNYTSPLAIPAKGLDLRTPIYTQVQATNLTSQYYVLLDRCYASVSAFPANSTYFNLFVPCNVNPMTTILENGQSQHARFYFPAFRFMEQQNQLISTYYIHCIVRLCEVSTCSAFKQCSRRRRSVDPSIQAGGTDYQTISSPPITTRVENMLASKELLSGSHSSNSTSGLGVALGILAFICIIAVVTAVVFHRRLNR</sequence>
<keyword evidence="3" id="KW-1133">Transmembrane helix</keyword>
<dbReference type="AlphaFoldDB" id="A0A3P8ZJN0"/>
<keyword evidence="2" id="KW-1015">Disulfide bond</keyword>
<feature type="domain" description="ZP" evidence="5">
    <location>
        <begin position="39"/>
        <end position="316"/>
    </location>
</feature>
<dbReference type="InterPro" id="IPR001507">
    <property type="entry name" value="ZP_dom"/>
</dbReference>
<reference evidence="6" key="3">
    <citation type="submission" date="2025-08" db="UniProtKB">
        <authorList>
            <consortium name="Ensembl"/>
        </authorList>
    </citation>
    <scope>IDENTIFICATION</scope>
</reference>
<evidence type="ECO:0000259" key="5">
    <source>
        <dbReference type="PROSITE" id="PS51034"/>
    </source>
</evidence>
<evidence type="ECO:0000256" key="2">
    <source>
        <dbReference type="ARBA" id="ARBA00023157"/>
    </source>
</evidence>